<evidence type="ECO:0000259" key="1">
    <source>
        <dbReference type="Pfam" id="PF19955"/>
    </source>
</evidence>
<dbReference type="OrthoDB" id="3284914at2"/>
<organism evidence="2 3">
    <name type="scientific">Micromonospora zingiberis</name>
    <dbReference type="NCBI Taxonomy" id="2053011"/>
    <lineage>
        <taxon>Bacteria</taxon>
        <taxon>Bacillati</taxon>
        <taxon>Actinomycetota</taxon>
        <taxon>Actinomycetes</taxon>
        <taxon>Micromonosporales</taxon>
        <taxon>Micromonosporaceae</taxon>
        <taxon>Micromonospora</taxon>
    </lineage>
</organism>
<feature type="domain" description="Effector-associated" evidence="1">
    <location>
        <begin position="2"/>
        <end position="85"/>
    </location>
</feature>
<sequence>MESAQRRLLRDAIVSAYPTHDALVMFVELDLGWSFQALVAPGDLEVEAFRLISAAESRGWLHPLTRTLVEGRPDNELVRKFADGYGLRRSINAGLAVPAVAQLFNDAYFDLTSAKDKVHEAMFTAQRGLLGLSITTDEDSVAKRLCAWLPHCLGELQPKDDVSLGAVTADPDHKVKQILQHLPEIEDTSVVCRVLVNDATAAALEQFWEGVRSACGPLGNWFALVFVTPSDDRRAPGVVDLGRPAFQLVDVHKWAIKAAVQLGWPQEVAVPWSRWIQQKAEVSAGQLSVPLTYGALQRSMRGVSRNQNNPDGFLAWLREKA</sequence>
<proteinExistence type="predicted"/>
<evidence type="ECO:0000313" key="2">
    <source>
        <dbReference type="EMBL" id="TCB90462.1"/>
    </source>
</evidence>
<dbReference type="Proteomes" id="UP000292274">
    <property type="component" value="Unassembled WGS sequence"/>
</dbReference>
<dbReference type="AlphaFoldDB" id="A0A4R0G3J2"/>
<evidence type="ECO:0000313" key="3">
    <source>
        <dbReference type="Proteomes" id="UP000292274"/>
    </source>
</evidence>
<accession>A0A4R0G3J2</accession>
<keyword evidence="3" id="KW-1185">Reference proteome</keyword>
<dbReference type="InterPro" id="IPR045430">
    <property type="entry name" value="EAD1"/>
</dbReference>
<dbReference type="EMBL" id="SJJR01000029">
    <property type="protein sequence ID" value="TCB90462.1"/>
    <property type="molecule type" value="Genomic_DNA"/>
</dbReference>
<dbReference type="Pfam" id="PF19955">
    <property type="entry name" value="EAD1"/>
    <property type="match status" value="1"/>
</dbReference>
<dbReference type="RefSeq" id="WP_131308771.1">
    <property type="nucleotide sequence ID" value="NZ_SJJR01000029.1"/>
</dbReference>
<reference evidence="2 3" key="1">
    <citation type="submission" date="2019-02" db="EMBL/GenBank/DDBJ databases">
        <title>Jishengella sp. nov., isolated from a root of Zingiber montanum.</title>
        <authorList>
            <person name="Kuncharoen N."/>
            <person name="Kudo T."/>
            <person name="Masahiro Y."/>
            <person name="Ohkuma M."/>
            <person name="Tanasupawat S."/>
        </authorList>
    </citation>
    <scope>NUCLEOTIDE SEQUENCE [LARGE SCALE GENOMIC DNA]</scope>
    <source>
        <strain evidence="2 3">PLAI 1-1</strain>
    </source>
</reference>
<comment type="caution">
    <text evidence="2">The sequence shown here is derived from an EMBL/GenBank/DDBJ whole genome shotgun (WGS) entry which is preliminary data.</text>
</comment>
<protein>
    <recommendedName>
        <fullName evidence="1">Effector-associated domain-containing protein</fullName>
    </recommendedName>
</protein>
<name>A0A4R0G3J2_9ACTN</name>
<gene>
    <name evidence="2" type="ORF">E0H26_26935</name>
</gene>